<keyword evidence="10 11" id="KW-0472">Membrane</keyword>
<dbReference type="InterPro" id="IPR036097">
    <property type="entry name" value="HisK_dim/P_sf"/>
</dbReference>
<organism evidence="14 15">
    <name type="scientific">Terriglobus aquaticus</name>
    <dbReference type="NCBI Taxonomy" id="940139"/>
    <lineage>
        <taxon>Bacteria</taxon>
        <taxon>Pseudomonadati</taxon>
        <taxon>Acidobacteriota</taxon>
        <taxon>Terriglobia</taxon>
        <taxon>Terriglobales</taxon>
        <taxon>Acidobacteriaceae</taxon>
        <taxon>Terriglobus</taxon>
    </lineage>
</organism>
<keyword evidence="5" id="KW-0808">Transferase</keyword>
<dbReference type="SUPFAM" id="SSF55874">
    <property type="entry name" value="ATPase domain of HSP90 chaperone/DNA topoisomerase II/histidine kinase"/>
    <property type="match status" value="1"/>
</dbReference>
<dbReference type="GO" id="GO:0005524">
    <property type="term" value="F:ATP binding"/>
    <property type="evidence" value="ECO:0007669"/>
    <property type="project" value="UniProtKB-KW"/>
</dbReference>
<keyword evidence="7" id="KW-0418">Kinase</keyword>
<evidence type="ECO:0000256" key="10">
    <source>
        <dbReference type="ARBA" id="ARBA00023136"/>
    </source>
</evidence>
<evidence type="ECO:0000256" key="6">
    <source>
        <dbReference type="ARBA" id="ARBA00022692"/>
    </source>
</evidence>
<evidence type="ECO:0000313" key="14">
    <source>
        <dbReference type="EMBL" id="MFN2975699.1"/>
    </source>
</evidence>
<evidence type="ECO:0000259" key="13">
    <source>
        <dbReference type="PROSITE" id="PS50885"/>
    </source>
</evidence>
<evidence type="ECO:0000256" key="5">
    <source>
        <dbReference type="ARBA" id="ARBA00022679"/>
    </source>
</evidence>
<evidence type="ECO:0000256" key="4">
    <source>
        <dbReference type="ARBA" id="ARBA00022553"/>
    </source>
</evidence>
<reference evidence="14 15" key="1">
    <citation type="submission" date="2024-12" db="EMBL/GenBank/DDBJ databases">
        <authorList>
            <person name="Lee Y."/>
        </authorList>
    </citation>
    <scope>NUCLEOTIDE SEQUENCE [LARGE SCALE GENOMIC DNA]</scope>
    <source>
        <strain evidence="14 15">03SUJ4</strain>
    </source>
</reference>
<evidence type="ECO:0000256" key="3">
    <source>
        <dbReference type="ARBA" id="ARBA00012438"/>
    </source>
</evidence>
<dbReference type="Proteomes" id="UP001634747">
    <property type="component" value="Unassembled WGS sequence"/>
</dbReference>
<keyword evidence="8 11" id="KW-1133">Transmembrane helix</keyword>
<keyword evidence="14" id="KW-0067">ATP-binding</keyword>
<dbReference type="RefSeq" id="WP_344687887.1">
    <property type="nucleotide sequence ID" value="NZ_BAABBH010000001.1"/>
</dbReference>
<dbReference type="PANTHER" id="PTHR45436:SF5">
    <property type="entry name" value="SENSOR HISTIDINE KINASE TRCS"/>
    <property type="match status" value="1"/>
</dbReference>
<dbReference type="SUPFAM" id="SSF47384">
    <property type="entry name" value="Homodimeric domain of signal transducing histidine kinase"/>
    <property type="match status" value="1"/>
</dbReference>
<dbReference type="InterPro" id="IPR004358">
    <property type="entry name" value="Sig_transdc_His_kin-like_C"/>
</dbReference>
<proteinExistence type="predicted"/>
<dbReference type="SMART" id="SM00387">
    <property type="entry name" value="HATPase_c"/>
    <property type="match status" value="1"/>
</dbReference>
<keyword evidence="9" id="KW-0902">Two-component regulatory system</keyword>
<dbReference type="InterPro" id="IPR050428">
    <property type="entry name" value="TCS_sensor_his_kinase"/>
</dbReference>
<dbReference type="PRINTS" id="PR00344">
    <property type="entry name" value="BCTRLSENSOR"/>
</dbReference>
<evidence type="ECO:0000256" key="9">
    <source>
        <dbReference type="ARBA" id="ARBA00023012"/>
    </source>
</evidence>
<evidence type="ECO:0000256" key="2">
    <source>
        <dbReference type="ARBA" id="ARBA00004370"/>
    </source>
</evidence>
<sequence length="458" mass="50393">MLAAILATYLVVVFLFQYRIVASQIYHDEVQDVETVEGLLYFESNGKLQLQQNYFSRPQSHLLIDRLMEVRDLSGAVLYRTPNLGGVSLGGSTMPGEGDSSFNQRIVRMPDGSHVSLISHLHTLQGHVLLIRLGYSLVPFHQRMKQFLGILLLAFPVALILAGIAGYQIAKRAFVPLEEMARKAKQITASNLHDRLRIADANDELGHMGQAFNELLDRLEQAFQQLNSFTADAAHELRTPLAAIRAVGEVSLQQPATSERGKEAVVSMLEEASRLDETISGLLLLARAERAGAVGPNRFSLVDVVHEVAEVLEVLAEERRIRLVTSVRDEEHNAVVTGDRSLIRSAIMNVVHNAIKFSPVDSTVQITYSVSDTASRTIEVVVQDQGPGIPLAEVDAVFGRFYTGSSKNGHESQSTGLGLSIAKLVVERSGGEIRFDRHTQTGARCVIRLPAHHLRETS</sequence>
<feature type="domain" description="HAMP" evidence="13">
    <location>
        <begin position="171"/>
        <end position="224"/>
    </location>
</feature>
<dbReference type="Gene3D" id="6.10.340.10">
    <property type="match status" value="1"/>
</dbReference>
<feature type="transmembrane region" description="Helical" evidence="11">
    <location>
        <begin position="147"/>
        <end position="170"/>
    </location>
</feature>
<evidence type="ECO:0000256" key="1">
    <source>
        <dbReference type="ARBA" id="ARBA00000085"/>
    </source>
</evidence>
<dbReference type="Pfam" id="PF00512">
    <property type="entry name" value="HisKA"/>
    <property type="match status" value="1"/>
</dbReference>
<dbReference type="EMBL" id="JBJYXY010000001">
    <property type="protein sequence ID" value="MFN2975699.1"/>
    <property type="molecule type" value="Genomic_DNA"/>
</dbReference>
<evidence type="ECO:0000256" key="8">
    <source>
        <dbReference type="ARBA" id="ARBA00022989"/>
    </source>
</evidence>
<feature type="domain" description="Histidine kinase" evidence="12">
    <location>
        <begin position="232"/>
        <end position="453"/>
    </location>
</feature>
<name>A0ABW9KMC1_9BACT</name>
<comment type="caution">
    <text evidence="14">The sequence shown here is derived from an EMBL/GenBank/DDBJ whole genome shotgun (WGS) entry which is preliminary data.</text>
</comment>
<dbReference type="InterPro" id="IPR003594">
    <property type="entry name" value="HATPase_dom"/>
</dbReference>
<dbReference type="InterPro" id="IPR003661">
    <property type="entry name" value="HisK_dim/P_dom"/>
</dbReference>
<protein>
    <recommendedName>
        <fullName evidence="3">histidine kinase</fullName>
        <ecNumber evidence="3">2.7.13.3</ecNumber>
    </recommendedName>
</protein>
<keyword evidence="15" id="KW-1185">Reference proteome</keyword>
<keyword evidence="4" id="KW-0597">Phosphoprotein</keyword>
<keyword evidence="14" id="KW-0547">Nucleotide-binding</keyword>
<dbReference type="SUPFAM" id="SSF158472">
    <property type="entry name" value="HAMP domain-like"/>
    <property type="match status" value="1"/>
</dbReference>
<evidence type="ECO:0000256" key="7">
    <source>
        <dbReference type="ARBA" id="ARBA00022777"/>
    </source>
</evidence>
<dbReference type="CDD" id="cd00082">
    <property type="entry name" value="HisKA"/>
    <property type="match status" value="1"/>
</dbReference>
<dbReference type="InterPro" id="IPR005467">
    <property type="entry name" value="His_kinase_dom"/>
</dbReference>
<dbReference type="Pfam" id="PF02518">
    <property type="entry name" value="HATPase_c"/>
    <property type="match status" value="1"/>
</dbReference>
<dbReference type="PANTHER" id="PTHR45436">
    <property type="entry name" value="SENSOR HISTIDINE KINASE YKOH"/>
    <property type="match status" value="1"/>
</dbReference>
<comment type="catalytic activity">
    <reaction evidence="1">
        <text>ATP + protein L-histidine = ADP + protein N-phospho-L-histidine.</text>
        <dbReference type="EC" id="2.7.13.3"/>
    </reaction>
</comment>
<evidence type="ECO:0000313" key="15">
    <source>
        <dbReference type="Proteomes" id="UP001634747"/>
    </source>
</evidence>
<evidence type="ECO:0000259" key="12">
    <source>
        <dbReference type="PROSITE" id="PS50109"/>
    </source>
</evidence>
<dbReference type="Gene3D" id="1.10.287.130">
    <property type="match status" value="1"/>
</dbReference>
<dbReference type="Gene3D" id="3.30.565.10">
    <property type="entry name" value="Histidine kinase-like ATPase, C-terminal domain"/>
    <property type="match status" value="1"/>
</dbReference>
<dbReference type="Pfam" id="PF00672">
    <property type="entry name" value="HAMP"/>
    <property type="match status" value="1"/>
</dbReference>
<accession>A0ABW9KMC1</accession>
<gene>
    <name evidence="14" type="ORF">ACK2TP_07980</name>
</gene>
<comment type="subcellular location">
    <subcellularLocation>
        <location evidence="2">Membrane</location>
    </subcellularLocation>
</comment>
<dbReference type="CDD" id="cd06225">
    <property type="entry name" value="HAMP"/>
    <property type="match status" value="1"/>
</dbReference>
<dbReference type="EC" id="2.7.13.3" evidence="3"/>
<dbReference type="SMART" id="SM00304">
    <property type="entry name" value="HAMP"/>
    <property type="match status" value="1"/>
</dbReference>
<dbReference type="PROSITE" id="PS50109">
    <property type="entry name" value="HIS_KIN"/>
    <property type="match status" value="1"/>
</dbReference>
<keyword evidence="6 11" id="KW-0812">Transmembrane</keyword>
<dbReference type="InterPro" id="IPR003660">
    <property type="entry name" value="HAMP_dom"/>
</dbReference>
<evidence type="ECO:0000256" key="11">
    <source>
        <dbReference type="SAM" id="Phobius"/>
    </source>
</evidence>
<dbReference type="CDD" id="cd00075">
    <property type="entry name" value="HATPase"/>
    <property type="match status" value="1"/>
</dbReference>
<dbReference type="PROSITE" id="PS50885">
    <property type="entry name" value="HAMP"/>
    <property type="match status" value="1"/>
</dbReference>
<dbReference type="SMART" id="SM00388">
    <property type="entry name" value="HisKA"/>
    <property type="match status" value="1"/>
</dbReference>
<dbReference type="InterPro" id="IPR036890">
    <property type="entry name" value="HATPase_C_sf"/>
</dbReference>